<evidence type="ECO:0000313" key="1">
    <source>
        <dbReference type="EMBL" id="MFC6182258.1"/>
    </source>
</evidence>
<protein>
    <submittedName>
        <fullName evidence="1">Uncharacterized protein</fullName>
    </submittedName>
</protein>
<comment type="caution">
    <text evidence="1">The sequence shown here is derived from an EMBL/GenBank/DDBJ whole genome shotgun (WGS) entry which is preliminary data.</text>
</comment>
<accession>A0ABW1S3A3</accession>
<sequence length="81" mass="8933">MAGVKQQTECEIIKLVVPRKQLTQAVTSVSLSGHQHYLMAQQQLLTQRLAQLTSQVQINVDIQRALQADLQAIQAQLALVG</sequence>
<evidence type="ECO:0000313" key="2">
    <source>
        <dbReference type="Proteomes" id="UP001596282"/>
    </source>
</evidence>
<dbReference type="Proteomes" id="UP001596282">
    <property type="component" value="Unassembled WGS sequence"/>
</dbReference>
<dbReference type="RefSeq" id="WP_137627504.1">
    <property type="nucleotide sequence ID" value="NZ_BJDJ01000002.1"/>
</dbReference>
<reference evidence="2" key="1">
    <citation type="journal article" date="2019" name="Int. J. Syst. Evol. Microbiol.">
        <title>The Global Catalogue of Microorganisms (GCM) 10K type strain sequencing project: providing services to taxonomists for standard genome sequencing and annotation.</title>
        <authorList>
            <consortium name="The Broad Institute Genomics Platform"/>
            <consortium name="The Broad Institute Genome Sequencing Center for Infectious Disease"/>
            <person name="Wu L."/>
            <person name="Ma J."/>
        </authorList>
    </citation>
    <scope>NUCLEOTIDE SEQUENCE [LARGE SCALE GENOMIC DNA]</scope>
    <source>
        <strain evidence="2">CCM 8933</strain>
    </source>
</reference>
<organism evidence="1 2">
    <name type="scientific">Lactiplantibacillus daowaiensis</name>
    <dbReference type="NCBI Taxonomy" id="2559918"/>
    <lineage>
        <taxon>Bacteria</taxon>
        <taxon>Bacillati</taxon>
        <taxon>Bacillota</taxon>
        <taxon>Bacilli</taxon>
        <taxon>Lactobacillales</taxon>
        <taxon>Lactobacillaceae</taxon>
        <taxon>Lactiplantibacillus</taxon>
    </lineage>
</organism>
<dbReference type="EMBL" id="JBHSSC010000044">
    <property type="protein sequence ID" value="MFC6182258.1"/>
    <property type="molecule type" value="Genomic_DNA"/>
</dbReference>
<gene>
    <name evidence="1" type="ORF">ACFP5Y_13560</name>
</gene>
<name>A0ABW1S3A3_9LACO</name>
<keyword evidence="2" id="KW-1185">Reference proteome</keyword>
<proteinExistence type="predicted"/>